<sequence>MCVTVFVPSAALTVRICVLPRGLKQGRQTHHAGLCTLAAGCSLPLYGCEGAGCHGLSSPARPGQASTSCASKAASRGPDACTNVWAPRAAALPPSGGLTGSARSAGRPPAMSHKAWVQQLWCRTSQTCSTFFLRLPFCVALRGFNPPGGFHALPPVVLKTTSAAREKNIQLVSSAVEPTVFPTFITQAPQFLRRRHARHDAEPGLFRGRQGSSRGGGKGSSTTSPFDGGAKAGTKTKGPHRKGPGANPQRTATAVKSKAKPKESGRSQAQAPPPGYVSGPLQVELEEEVSPTAFVEPPSTPPTRPGRGSLNQSGRTPRAGTWTRPSA</sequence>
<organism evidence="2 3">
    <name type="scientific">Haematococcus lacustris</name>
    <name type="common">Green alga</name>
    <name type="synonym">Haematococcus pluvialis</name>
    <dbReference type="NCBI Taxonomy" id="44745"/>
    <lineage>
        <taxon>Eukaryota</taxon>
        <taxon>Viridiplantae</taxon>
        <taxon>Chlorophyta</taxon>
        <taxon>core chlorophytes</taxon>
        <taxon>Chlorophyceae</taxon>
        <taxon>CS clade</taxon>
        <taxon>Chlamydomonadales</taxon>
        <taxon>Haematococcaceae</taxon>
        <taxon>Haematococcus</taxon>
    </lineage>
</organism>
<gene>
    <name evidence="2" type="ORF">HaLaN_29003</name>
</gene>
<reference evidence="2 3" key="1">
    <citation type="submission" date="2020-02" db="EMBL/GenBank/DDBJ databases">
        <title>Draft genome sequence of Haematococcus lacustris strain NIES-144.</title>
        <authorList>
            <person name="Morimoto D."/>
            <person name="Nakagawa S."/>
            <person name="Yoshida T."/>
            <person name="Sawayama S."/>
        </authorList>
    </citation>
    <scope>NUCLEOTIDE SEQUENCE [LARGE SCALE GENOMIC DNA]</scope>
    <source>
        <strain evidence="2 3">NIES-144</strain>
    </source>
</reference>
<dbReference type="Proteomes" id="UP000485058">
    <property type="component" value="Unassembled WGS sequence"/>
</dbReference>
<accession>A0A6A0ABG7</accession>
<protein>
    <submittedName>
        <fullName evidence="2">Uncharacterized protein</fullName>
    </submittedName>
</protein>
<dbReference type="AlphaFoldDB" id="A0A6A0ABG7"/>
<keyword evidence="3" id="KW-1185">Reference proteome</keyword>
<dbReference type="EMBL" id="BLLF01004763">
    <property type="protein sequence ID" value="GFH30199.1"/>
    <property type="molecule type" value="Genomic_DNA"/>
</dbReference>
<comment type="caution">
    <text evidence="2">The sequence shown here is derived from an EMBL/GenBank/DDBJ whole genome shotgun (WGS) entry which is preliminary data.</text>
</comment>
<proteinExistence type="predicted"/>
<feature type="compositionally biased region" description="Low complexity" evidence="1">
    <location>
        <begin position="220"/>
        <end position="236"/>
    </location>
</feature>
<evidence type="ECO:0000313" key="2">
    <source>
        <dbReference type="EMBL" id="GFH30199.1"/>
    </source>
</evidence>
<evidence type="ECO:0000256" key="1">
    <source>
        <dbReference type="SAM" id="MobiDB-lite"/>
    </source>
</evidence>
<name>A0A6A0ABG7_HAELA</name>
<feature type="non-terminal residue" evidence="2">
    <location>
        <position position="1"/>
    </location>
</feature>
<evidence type="ECO:0000313" key="3">
    <source>
        <dbReference type="Proteomes" id="UP000485058"/>
    </source>
</evidence>
<feature type="region of interest" description="Disordered" evidence="1">
    <location>
        <begin position="199"/>
        <end position="327"/>
    </location>
</feature>